<gene>
    <name evidence="1" type="ORF">DPEC_G00313890</name>
</gene>
<dbReference type="Proteomes" id="UP001157502">
    <property type="component" value="Chromosome 30"/>
</dbReference>
<proteinExistence type="predicted"/>
<evidence type="ECO:0000313" key="2">
    <source>
        <dbReference type="Proteomes" id="UP001157502"/>
    </source>
</evidence>
<name>A0ACC2FC28_DALPE</name>
<reference evidence="1" key="1">
    <citation type="submission" date="2021-05" db="EMBL/GenBank/DDBJ databases">
        <authorList>
            <person name="Pan Q."/>
            <person name="Jouanno E."/>
            <person name="Zahm M."/>
            <person name="Klopp C."/>
            <person name="Cabau C."/>
            <person name="Louis A."/>
            <person name="Berthelot C."/>
            <person name="Parey E."/>
            <person name="Roest Crollius H."/>
            <person name="Montfort J."/>
            <person name="Robinson-Rechavi M."/>
            <person name="Bouchez O."/>
            <person name="Lampietro C."/>
            <person name="Lopez Roques C."/>
            <person name="Donnadieu C."/>
            <person name="Postlethwait J."/>
            <person name="Bobe J."/>
            <person name="Dillon D."/>
            <person name="Chandos A."/>
            <person name="von Hippel F."/>
            <person name="Guiguen Y."/>
        </authorList>
    </citation>
    <scope>NUCLEOTIDE SEQUENCE</scope>
    <source>
        <strain evidence="1">YG-Jan2019</strain>
    </source>
</reference>
<protein>
    <submittedName>
        <fullName evidence="1">Uncharacterized protein</fullName>
    </submittedName>
</protein>
<organism evidence="1 2">
    <name type="scientific">Dallia pectoralis</name>
    <name type="common">Alaska blackfish</name>
    <dbReference type="NCBI Taxonomy" id="75939"/>
    <lineage>
        <taxon>Eukaryota</taxon>
        <taxon>Metazoa</taxon>
        <taxon>Chordata</taxon>
        <taxon>Craniata</taxon>
        <taxon>Vertebrata</taxon>
        <taxon>Euteleostomi</taxon>
        <taxon>Actinopterygii</taxon>
        <taxon>Neopterygii</taxon>
        <taxon>Teleostei</taxon>
        <taxon>Protacanthopterygii</taxon>
        <taxon>Esociformes</taxon>
        <taxon>Umbridae</taxon>
        <taxon>Dallia</taxon>
    </lineage>
</organism>
<sequence>MLGAGDGTITNAEHHHRTELDIMVHSTSPSDNSDTREEDEEGEEGGNSTTSSGGVETGPMANHKLTFPQHQHQRQIQSNNIIINNNNNSNKSRATRVDTEHQQPGGKEGVPGSRAEQQMLIKGELDHTCKPGERTGPGYEHGNDVSSQPHSGTRAMSEFNNCYGTSRVGPGFDQHGGPQSTGMGMGMMHSSGPNNTDPGHSTHDGYHNNQYNHYPGYRPGYGMVAPSRQGNNMMMGSGGSTTAGNAKAAMRAGASGPGGGVGGFQRFPGHAQHPSGATPTLNQLLTSPSPMMRGYGSGYQDYNMPPAQQPGIGLQGKDMASQYGSTSHGWSGHQRNPQSMSPGNGGQGISRAQVNAKPTHSVNLRPCEPQRLI</sequence>
<dbReference type="EMBL" id="CM055757">
    <property type="protein sequence ID" value="KAJ7988891.1"/>
    <property type="molecule type" value="Genomic_DNA"/>
</dbReference>
<comment type="caution">
    <text evidence="1">The sequence shown here is derived from an EMBL/GenBank/DDBJ whole genome shotgun (WGS) entry which is preliminary data.</text>
</comment>
<keyword evidence="2" id="KW-1185">Reference proteome</keyword>
<evidence type="ECO:0000313" key="1">
    <source>
        <dbReference type="EMBL" id="KAJ7988891.1"/>
    </source>
</evidence>
<accession>A0ACC2FC28</accession>